<proteinExistence type="predicted"/>
<name>A0ACC4C5V6_POPAL</name>
<protein>
    <submittedName>
        <fullName evidence="1">Uncharacterized protein</fullName>
    </submittedName>
</protein>
<comment type="caution">
    <text evidence="1">The sequence shown here is derived from an EMBL/GenBank/DDBJ whole genome shotgun (WGS) entry which is preliminary data.</text>
</comment>
<accession>A0ACC4C5V6</accession>
<evidence type="ECO:0000313" key="2">
    <source>
        <dbReference type="Proteomes" id="UP000309997"/>
    </source>
</evidence>
<sequence length="187" mass="21445">MFIWQSLRFNSRVDFWSADAKQWLTKMLADDTRFLFLAAMWWFWRHKNMVAYGDGYKGGQWLLSQILHFAADCRVSWNGRDAARSNAIMISWQRPIQGFIKLDVGGSSIVLFRKVAGIHRNNTALVPKIANMSKDCHNWKPVKEEFTFPANSAPFNSCHASTVVAIVDKDHLWVAYFEGTKEGAPDV</sequence>
<keyword evidence="2" id="KW-1185">Reference proteome</keyword>
<gene>
    <name evidence="1" type="ORF">D5086_013220</name>
</gene>
<reference evidence="1 2" key="1">
    <citation type="journal article" date="2024" name="Plant Biotechnol. J.">
        <title>Genome and CRISPR/Cas9 system of a widespread forest tree (Populus alba) in the world.</title>
        <authorList>
            <person name="Liu Y.J."/>
            <person name="Jiang P.F."/>
            <person name="Han X.M."/>
            <person name="Li X.Y."/>
            <person name="Wang H.M."/>
            <person name="Wang Y.J."/>
            <person name="Wang X.X."/>
            <person name="Zeng Q.Y."/>
        </authorList>
    </citation>
    <scope>NUCLEOTIDE SEQUENCE [LARGE SCALE GENOMIC DNA]</scope>
    <source>
        <strain evidence="2">cv. PAL-ZL1</strain>
    </source>
</reference>
<organism evidence="1 2">
    <name type="scientific">Populus alba</name>
    <name type="common">White poplar</name>
    <dbReference type="NCBI Taxonomy" id="43335"/>
    <lineage>
        <taxon>Eukaryota</taxon>
        <taxon>Viridiplantae</taxon>
        <taxon>Streptophyta</taxon>
        <taxon>Embryophyta</taxon>
        <taxon>Tracheophyta</taxon>
        <taxon>Spermatophyta</taxon>
        <taxon>Magnoliopsida</taxon>
        <taxon>eudicotyledons</taxon>
        <taxon>Gunneridae</taxon>
        <taxon>Pentapetalae</taxon>
        <taxon>rosids</taxon>
        <taxon>fabids</taxon>
        <taxon>Malpighiales</taxon>
        <taxon>Salicaceae</taxon>
        <taxon>Saliceae</taxon>
        <taxon>Populus</taxon>
    </lineage>
</organism>
<dbReference type="Proteomes" id="UP000309997">
    <property type="component" value="Unassembled WGS sequence"/>
</dbReference>
<evidence type="ECO:0000313" key="1">
    <source>
        <dbReference type="EMBL" id="KAL3586353.1"/>
    </source>
</evidence>
<dbReference type="EMBL" id="RCHU02000006">
    <property type="protein sequence ID" value="KAL3586353.1"/>
    <property type="molecule type" value="Genomic_DNA"/>
</dbReference>